<dbReference type="Gene3D" id="3.20.20.210">
    <property type="match status" value="1"/>
</dbReference>
<feature type="domain" description="Cobalamin-independent methionine synthase MetE C-terminal/archaeal" evidence="1">
    <location>
        <begin position="21"/>
        <end position="354"/>
    </location>
</feature>
<dbReference type="PANTHER" id="PTHR43844">
    <property type="entry name" value="METHIONINE SYNTHASE"/>
    <property type="match status" value="1"/>
</dbReference>
<comment type="caution">
    <text evidence="2">The sequence shown here is derived from an EMBL/GenBank/DDBJ whole genome shotgun (WGS) entry which is preliminary data.</text>
</comment>
<dbReference type="InterPro" id="IPR038071">
    <property type="entry name" value="UROD/MetE-like_sf"/>
</dbReference>
<dbReference type="EMBL" id="JANJ01000007">
    <property type="protein sequence ID" value="EXI61577.1"/>
    <property type="molecule type" value="Genomic_DNA"/>
</dbReference>
<dbReference type="Proteomes" id="UP000054123">
    <property type="component" value="Unassembled WGS sequence"/>
</dbReference>
<accession>A0A011NAE9</accession>
<reference evidence="2 3" key="1">
    <citation type="journal article" date="2014" name="Genome Announc.">
        <title>Genome Sequence of a Presumptive Mannheimia haemolytica Strain with an A1/A6-Cross-Reactive Serotype from a White-Tailed Deer (Odocoileus virginianus).</title>
        <authorList>
            <person name="Lawrence P.K."/>
            <person name="Bey R.F."/>
            <person name="Wiener B."/>
            <person name="Kittichotirat W."/>
            <person name="Bumgarner R.E."/>
        </authorList>
    </citation>
    <scope>NUCLEOTIDE SEQUENCE [LARGE SCALE GENOMIC DNA]</scope>
    <source>
        <strain evidence="2 3">PKL10</strain>
    </source>
</reference>
<dbReference type="GO" id="GO:0009086">
    <property type="term" value="P:methionine biosynthetic process"/>
    <property type="evidence" value="ECO:0007669"/>
    <property type="project" value="InterPro"/>
</dbReference>
<name>A0A011NAE9_9PAST</name>
<proteinExistence type="predicted"/>
<dbReference type="InterPro" id="IPR002629">
    <property type="entry name" value="Met_Synth_C/arc"/>
</dbReference>
<evidence type="ECO:0000313" key="3">
    <source>
        <dbReference type="Proteomes" id="UP000054123"/>
    </source>
</evidence>
<evidence type="ECO:0000259" key="1">
    <source>
        <dbReference type="Pfam" id="PF01717"/>
    </source>
</evidence>
<organism evidence="2 3">
    <name type="scientific">Mannheimia granulomatis</name>
    <dbReference type="NCBI Taxonomy" id="85402"/>
    <lineage>
        <taxon>Bacteria</taxon>
        <taxon>Pseudomonadati</taxon>
        <taxon>Pseudomonadota</taxon>
        <taxon>Gammaproteobacteria</taxon>
        <taxon>Pasteurellales</taxon>
        <taxon>Pasteurellaceae</taxon>
        <taxon>Mannheimia</taxon>
    </lineage>
</organism>
<dbReference type="AlphaFoldDB" id="A0A011NAE9"/>
<dbReference type="PATRIC" id="fig|1450449.3.peg.2023"/>
<dbReference type="GO" id="GO:0008270">
    <property type="term" value="F:zinc ion binding"/>
    <property type="evidence" value="ECO:0007669"/>
    <property type="project" value="InterPro"/>
</dbReference>
<dbReference type="OrthoDB" id="6430685at2"/>
<dbReference type="NCBIfam" id="NF005085">
    <property type="entry name" value="PRK06520.1"/>
    <property type="match status" value="1"/>
</dbReference>
<dbReference type="PANTHER" id="PTHR43844:SF1">
    <property type="entry name" value="METHIONINE SYNTHASE"/>
    <property type="match status" value="1"/>
</dbReference>
<evidence type="ECO:0000313" key="2">
    <source>
        <dbReference type="EMBL" id="EXI61577.1"/>
    </source>
</evidence>
<dbReference type="Pfam" id="PF01717">
    <property type="entry name" value="Meth_synt_2"/>
    <property type="match status" value="1"/>
</dbReference>
<dbReference type="RefSeq" id="WP_042804097.1">
    <property type="nucleotide sequence ID" value="NZ_AVSP01000005.1"/>
</dbReference>
<dbReference type="CDD" id="cd03311">
    <property type="entry name" value="CIMS_C_terminal_like"/>
    <property type="match status" value="1"/>
</dbReference>
<dbReference type="STRING" id="1122190.GCA_000621105_01084"/>
<keyword evidence="3" id="KW-1185">Reference proteome</keyword>
<protein>
    <submittedName>
        <fullName evidence="2">Methionine synthase</fullName>
    </submittedName>
</protein>
<dbReference type="SUPFAM" id="SSF51726">
    <property type="entry name" value="UROD/MetE-like"/>
    <property type="match status" value="1"/>
</dbReference>
<gene>
    <name evidence="2" type="ORF">AK33_10155</name>
</gene>
<sequence>MSKLFPEATTRHQAPYRNDIVGSFLRTDALKQAREDFNQKKISQEQLREVTRTEVKKLVELQKQHGVQAVSDGEFSRTWWHLDFLAELNGMDWTETETFSVNFTGHKPKAQSVKIVGDIGFSDNHSFVDAYRILKEAAGDYPTKFTIPAPTMLHIICCVRAEDYQPLPQYQDEQKLYDDIANAYIKAMHKFYDMGLRNLQLDDTSWGQFCAEDKRKEFEARGFDLTDLAEKYVALLNRIVDAKPSDMSITMHICRGNFRSSWFSEGGYGPIAETLFGKCRIDGFFLEYDTERAGTFEPLRHIKDQQVVLGLITSKFGDLEDKNAIIARIQEAAKIVPINQLCLSPQCGFASTEEGNILTENAQWAKLHLIKEIADEVWGN</sequence>
<dbReference type="GO" id="GO:0003871">
    <property type="term" value="F:5-methyltetrahydropteroyltriglutamate-homocysteine S-methyltransferase activity"/>
    <property type="evidence" value="ECO:0007669"/>
    <property type="project" value="InterPro"/>
</dbReference>